<keyword evidence="2" id="KW-1185">Reference proteome</keyword>
<organism evidence="1 2">
    <name type="scientific">Popillia japonica</name>
    <name type="common">Japanese beetle</name>
    <dbReference type="NCBI Taxonomy" id="7064"/>
    <lineage>
        <taxon>Eukaryota</taxon>
        <taxon>Metazoa</taxon>
        <taxon>Ecdysozoa</taxon>
        <taxon>Arthropoda</taxon>
        <taxon>Hexapoda</taxon>
        <taxon>Insecta</taxon>
        <taxon>Pterygota</taxon>
        <taxon>Neoptera</taxon>
        <taxon>Endopterygota</taxon>
        <taxon>Coleoptera</taxon>
        <taxon>Polyphaga</taxon>
        <taxon>Scarabaeiformia</taxon>
        <taxon>Scarabaeidae</taxon>
        <taxon>Rutelinae</taxon>
        <taxon>Popillia</taxon>
    </lineage>
</organism>
<dbReference type="EMBL" id="JASPKY010000081">
    <property type="protein sequence ID" value="KAK9738907.1"/>
    <property type="molecule type" value="Genomic_DNA"/>
</dbReference>
<evidence type="ECO:0000313" key="2">
    <source>
        <dbReference type="Proteomes" id="UP001458880"/>
    </source>
</evidence>
<gene>
    <name evidence="1" type="ORF">QE152_g9492</name>
</gene>
<dbReference type="Proteomes" id="UP001458880">
    <property type="component" value="Unassembled WGS sequence"/>
</dbReference>
<dbReference type="AlphaFoldDB" id="A0AAW1LY96"/>
<accession>A0AAW1LY96</accession>
<protein>
    <submittedName>
        <fullName evidence="1">Uncharacterized protein</fullName>
    </submittedName>
</protein>
<evidence type="ECO:0000313" key="1">
    <source>
        <dbReference type="EMBL" id="KAK9738907.1"/>
    </source>
</evidence>
<comment type="caution">
    <text evidence="1">The sequence shown here is derived from an EMBL/GenBank/DDBJ whole genome shotgun (WGS) entry which is preliminary data.</text>
</comment>
<name>A0AAW1LY96_POPJA</name>
<sequence>MAYSKRFLKKKKMNRWKEFCSNLNKETPCSQIWSQISRFNNVKVRRSYSVDQEEASIILDSLAPSWSVEERSKISKRDDRHFLSLAFSSNELRSKISKRDDRHFLSLAFSSNELNQALEVVKETTPDIDHISYRLLHILPLNVKDLLLDIYA</sequence>
<reference evidence="1 2" key="1">
    <citation type="journal article" date="2024" name="BMC Genomics">
        <title>De novo assembly and annotation of Popillia japonica's genome with initial clues to its potential as an invasive pest.</title>
        <authorList>
            <person name="Cucini C."/>
            <person name="Boschi S."/>
            <person name="Funari R."/>
            <person name="Cardaioli E."/>
            <person name="Iannotti N."/>
            <person name="Marturano G."/>
            <person name="Paoli F."/>
            <person name="Bruttini M."/>
            <person name="Carapelli A."/>
            <person name="Frati F."/>
            <person name="Nardi F."/>
        </authorList>
    </citation>
    <scope>NUCLEOTIDE SEQUENCE [LARGE SCALE GENOMIC DNA]</scope>
    <source>
        <strain evidence="1">DMR45628</strain>
    </source>
</reference>
<proteinExistence type="predicted"/>